<comment type="caution">
    <text evidence="1">The sequence shown here is derived from an EMBL/GenBank/DDBJ whole genome shotgun (WGS) entry which is preliminary data.</text>
</comment>
<keyword evidence="2" id="KW-1185">Reference proteome</keyword>
<reference evidence="1" key="1">
    <citation type="submission" date="2023-10" db="EMBL/GenBank/DDBJ databases">
        <authorList>
            <person name="Rodriguez Cubillos JULIANA M."/>
            <person name="De Vega J."/>
        </authorList>
    </citation>
    <scope>NUCLEOTIDE SEQUENCE</scope>
</reference>
<protein>
    <submittedName>
        <fullName evidence="1">Uncharacterized protein</fullName>
    </submittedName>
</protein>
<dbReference type="Proteomes" id="UP001177021">
    <property type="component" value="Unassembled WGS sequence"/>
</dbReference>
<gene>
    <name evidence="1" type="ORF">MILVUS5_LOCUS1921</name>
</gene>
<evidence type="ECO:0000313" key="2">
    <source>
        <dbReference type="Proteomes" id="UP001177021"/>
    </source>
</evidence>
<organism evidence="1 2">
    <name type="scientific">Trifolium pratense</name>
    <name type="common">Red clover</name>
    <dbReference type="NCBI Taxonomy" id="57577"/>
    <lineage>
        <taxon>Eukaryota</taxon>
        <taxon>Viridiplantae</taxon>
        <taxon>Streptophyta</taxon>
        <taxon>Embryophyta</taxon>
        <taxon>Tracheophyta</taxon>
        <taxon>Spermatophyta</taxon>
        <taxon>Magnoliopsida</taxon>
        <taxon>eudicotyledons</taxon>
        <taxon>Gunneridae</taxon>
        <taxon>Pentapetalae</taxon>
        <taxon>rosids</taxon>
        <taxon>fabids</taxon>
        <taxon>Fabales</taxon>
        <taxon>Fabaceae</taxon>
        <taxon>Papilionoideae</taxon>
        <taxon>50 kb inversion clade</taxon>
        <taxon>NPAAA clade</taxon>
        <taxon>Hologalegina</taxon>
        <taxon>IRL clade</taxon>
        <taxon>Trifolieae</taxon>
        <taxon>Trifolium</taxon>
    </lineage>
</organism>
<proteinExistence type="predicted"/>
<dbReference type="EMBL" id="CASHSV030000001">
    <property type="protein sequence ID" value="CAJ2630067.1"/>
    <property type="molecule type" value="Genomic_DNA"/>
</dbReference>
<sequence length="101" mass="11954">MTTQRCYQVSIKTKQRRGKIVQSPRSEADHVKFTQNIAEHLKKDFKNRRVSPTKDSKEVQIGIDEEIITHKWSLSPSINLVSQRKRRMIEDKRRAVDKEVH</sequence>
<name>A0ACB0IDB4_TRIPR</name>
<evidence type="ECO:0000313" key="1">
    <source>
        <dbReference type="EMBL" id="CAJ2630067.1"/>
    </source>
</evidence>
<accession>A0ACB0IDB4</accession>